<feature type="signal peptide" evidence="7">
    <location>
        <begin position="1"/>
        <end position="22"/>
    </location>
</feature>
<organism evidence="9 10">
    <name type="scientific">Ramlibacter monticola</name>
    <dbReference type="NCBI Taxonomy" id="1926872"/>
    <lineage>
        <taxon>Bacteria</taxon>
        <taxon>Pseudomonadati</taxon>
        <taxon>Pseudomonadota</taxon>
        <taxon>Betaproteobacteria</taxon>
        <taxon>Burkholderiales</taxon>
        <taxon>Comamonadaceae</taxon>
        <taxon>Ramlibacter</taxon>
    </lineage>
</organism>
<evidence type="ECO:0000256" key="6">
    <source>
        <dbReference type="PIRSR" id="PIRSR602324-1"/>
    </source>
</evidence>
<evidence type="ECO:0000256" key="7">
    <source>
        <dbReference type="SAM" id="SignalP"/>
    </source>
</evidence>
<reference evidence="9 10" key="1">
    <citation type="journal article" date="2017" name="Int. J. Syst. Evol. Microbiol.">
        <title>Ramlibacter monticola sp. nov., isolated from forest soil.</title>
        <authorList>
            <person name="Chaudhary D.K."/>
            <person name="Kim J."/>
        </authorList>
    </citation>
    <scope>NUCLEOTIDE SEQUENCE [LARGE SCALE GENOMIC DNA]</scope>
    <source>
        <strain evidence="9 10">KACC 19175</strain>
    </source>
</reference>
<feature type="chain" id="PRO_5037957282" evidence="7">
    <location>
        <begin position="23"/>
        <end position="111"/>
    </location>
</feature>
<feature type="binding site" description="axial binding residue" evidence="6">
    <location>
        <position position="38"/>
    </location>
    <ligand>
        <name>heme c</name>
        <dbReference type="ChEBI" id="CHEBI:61717"/>
    </ligand>
    <ligandPart>
        <name>Fe</name>
        <dbReference type="ChEBI" id="CHEBI:18248"/>
    </ligandPart>
</feature>
<keyword evidence="3 6" id="KW-0479">Metal-binding</keyword>
<keyword evidence="4" id="KW-0249">Electron transport</keyword>
<dbReference type="GO" id="GO:0005506">
    <property type="term" value="F:iron ion binding"/>
    <property type="evidence" value="ECO:0007669"/>
    <property type="project" value="InterPro"/>
</dbReference>
<protein>
    <submittedName>
        <fullName evidence="9">C-type cytochrome</fullName>
    </submittedName>
</protein>
<accession>A0A936YXH5</accession>
<evidence type="ECO:0000256" key="4">
    <source>
        <dbReference type="ARBA" id="ARBA00022982"/>
    </source>
</evidence>
<evidence type="ECO:0000313" key="9">
    <source>
        <dbReference type="EMBL" id="MBL0391179.1"/>
    </source>
</evidence>
<dbReference type="Gene3D" id="1.10.760.10">
    <property type="entry name" value="Cytochrome c-like domain"/>
    <property type="match status" value="1"/>
</dbReference>
<evidence type="ECO:0000313" key="10">
    <source>
        <dbReference type="Proteomes" id="UP000599109"/>
    </source>
</evidence>
<dbReference type="InterPro" id="IPR002324">
    <property type="entry name" value="Cyt_c_ID"/>
</dbReference>
<dbReference type="InterPro" id="IPR036909">
    <property type="entry name" value="Cyt_c-like_dom_sf"/>
</dbReference>
<gene>
    <name evidence="9" type="ORF">JJ685_08515</name>
</gene>
<dbReference type="EMBL" id="JAEQNE010000002">
    <property type="protein sequence ID" value="MBL0391179.1"/>
    <property type="molecule type" value="Genomic_DNA"/>
</dbReference>
<dbReference type="PROSITE" id="PS51007">
    <property type="entry name" value="CYTC"/>
    <property type="match status" value="1"/>
</dbReference>
<comment type="caution">
    <text evidence="9">The sequence shown here is derived from an EMBL/GenBank/DDBJ whole genome shotgun (WGS) entry which is preliminary data.</text>
</comment>
<name>A0A936YXH5_9BURK</name>
<evidence type="ECO:0000256" key="3">
    <source>
        <dbReference type="ARBA" id="ARBA00022723"/>
    </source>
</evidence>
<sequence length="111" mass="11704">MKARTCLAAAAALFALSLPATAAVDADAALKLAKDNGCTKCHSVDKAKKGPAYQKVAAKYKGKADAEAKLVDFMTKSPKVKLDDGSEEDHKAVNTKDAAQLKNLAQWVLSQ</sequence>
<dbReference type="SUPFAM" id="SSF46626">
    <property type="entry name" value="Cytochrome c"/>
    <property type="match status" value="1"/>
</dbReference>
<keyword evidence="5 6" id="KW-0408">Iron</keyword>
<keyword evidence="2 6" id="KW-0349">Heme</keyword>
<dbReference type="Pfam" id="PF00034">
    <property type="entry name" value="Cytochrom_C"/>
    <property type="match status" value="1"/>
</dbReference>
<proteinExistence type="predicted"/>
<feature type="domain" description="Cytochrome c" evidence="8">
    <location>
        <begin position="24"/>
        <end position="111"/>
    </location>
</feature>
<evidence type="ECO:0000256" key="5">
    <source>
        <dbReference type="ARBA" id="ARBA00023004"/>
    </source>
</evidence>
<dbReference type="GO" id="GO:0020037">
    <property type="term" value="F:heme binding"/>
    <property type="evidence" value="ECO:0007669"/>
    <property type="project" value="InterPro"/>
</dbReference>
<keyword evidence="10" id="KW-1185">Reference proteome</keyword>
<dbReference type="RefSeq" id="WP_201673829.1">
    <property type="nucleotide sequence ID" value="NZ_JAEQNE010000002.1"/>
</dbReference>
<evidence type="ECO:0000259" key="8">
    <source>
        <dbReference type="PROSITE" id="PS51007"/>
    </source>
</evidence>
<feature type="binding site" description="covalent" evidence="6">
    <location>
        <position position="42"/>
    </location>
    <ligand>
        <name>heme c</name>
        <dbReference type="ChEBI" id="CHEBI:61717"/>
    </ligand>
</feature>
<dbReference type="AlphaFoldDB" id="A0A936YXH5"/>
<dbReference type="PRINTS" id="PR00606">
    <property type="entry name" value="CYTCHROMECID"/>
</dbReference>
<comment type="PTM">
    <text evidence="6">Binds 1 heme c group covalently per subunit.</text>
</comment>
<dbReference type="GO" id="GO:0009055">
    <property type="term" value="F:electron transfer activity"/>
    <property type="evidence" value="ECO:0007669"/>
    <property type="project" value="InterPro"/>
</dbReference>
<dbReference type="Proteomes" id="UP000599109">
    <property type="component" value="Unassembled WGS sequence"/>
</dbReference>
<evidence type="ECO:0000256" key="1">
    <source>
        <dbReference type="ARBA" id="ARBA00022448"/>
    </source>
</evidence>
<keyword evidence="7" id="KW-0732">Signal</keyword>
<keyword evidence="1" id="KW-0813">Transport</keyword>
<evidence type="ECO:0000256" key="2">
    <source>
        <dbReference type="ARBA" id="ARBA00022617"/>
    </source>
</evidence>
<dbReference type="InterPro" id="IPR009056">
    <property type="entry name" value="Cyt_c-like_dom"/>
</dbReference>